<feature type="domain" description="Inhibitor I9" evidence="6">
    <location>
        <begin position="79"/>
        <end position="140"/>
    </location>
</feature>
<evidence type="ECO:0000256" key="3">
    <source>
        <dbReference type="ARBA" id="ARBA00022729"/>
    </source>
</evidence>
<keyword evidence="2" id="KW-0645">Protease</keyword>
<organism evidence="7 8">
    <name type="scientific">Eleusine coracana subsp. coracana</name>
    <dbReference type="NCBI Taxonomy" id="191504"/>
    <lineage>
        <taxon>Eukaryota</taxon>
        <taxon>Viridiplantae</taxon>
        <taxon>Streptophyta</taxon>
        <taxon>Embryophyta</taxon>
        <taxon>Tracheophyta</taxon>
        <taxon>Spermatophyta</taxon>
        <taxon>Magnoliopsida</taxon>
        <taxon>Liliopsida</taxon>
        <taxon>Poales</taxon>
        <taxon>Poaceae</taxon>
        <taxon>PACMAD clade</taxon>
        <taxon>Chloridoideae</taxon>
        <taxon>Cynodonteae</taxon>
        <taxon>Eleusininae</taxon>
        <taxon>Eleusine</taxon>
    </lineage>
</organism>
<keyword evidence="5" id="KW-0812">Transmembrane</keyword>
<reference evidence="7" key="2">
    <citation type="submission" date="2021-12" db="EMBL/GenBank/DDBJ databases">
        <title>Resequencing data analysis of finger millet.</title>
        <authorList>
            <person name="Hatakeyama M."/>
            <person name="Aluri S."/>
            <person name="Balachadran M.T."/>
            <person name="Sivarajan S.R."/>
            <person name="Poveda L."/>
            <person name="Shimizu-Inatsugi R."/>
            <person name="Schlapbach R."/>
            <person name="Sreeman S.M."/>
            <person name="Shimizu K.K."/>
        </authorList>
    </citation>
    <scope>NUCLEOTIDE SEQUENCE</scope>
</reference>
<evidence type="ECO:0000259" key="6">
    <source>
        <dbReference type="Pfam" id="PF05922"/>
    </source>
</evidence>
<dbReference type="InterPro" id="IPR010259">
    <property type="entry name" value="S8pro/Inhibitor_I9"/>
</dbReference>
<comment type="caution">
    <text evidence="7">The sequence shown here is derived from an EMBL/GenBank/DDBJ whole genome shotgun (WGS) entry which is preliminary data.</text>
</comment>
<keyword evidence="8" id="KW-1185">Reference proteome</keyword>
<dbReference type="Gene3D" id="3.30.70.80">
    <property type="entry name" value="Peptidase S8 propeptide/proteinase inhibitor I9"/>
    <property type="match status" value="1"/>
</dbReference>
<dbReference type="GO" id="GO:0008236">
    <property type="term" value="F:serine-type peptidase activity"/>
    <property type="evidence" value="ECO:0007669"/>
    <property type="project" value="UniProtKB-KW"/>
</dbReference>
<keyword evidence="5" id="KW-1133">Transmembrane helix</keyword>
<dbReference type="Proteomes" id="UP001054889">
    <property type="component" value="Unassembled WGS sequence"/>
</dbReference>
<dbReference type="PANTHER" id="PTHR48222">
    <property type="entry name" value="PROTEINASE INHIBITOR, PROPEPTIDE"/>
    <property type="match status" value="1"/>
</dbReference>
<evidence type="ECO:0000313" key="7">
    <source>
        <dbReference type="EMBL" id="GJN27956.1"/>
    </source>
</evidence>
<dbReference type="FunFam" id="3.30.70.80:FF:000002">
    <property type="entry name" value="Subtilisin-like protease SBT5.3"/>
    <property type="match status" value="1"/>
</dbReference>
<keyword evidence="4" id="KW-0720">Serine protease</keyword>
<feature type="transmembrane region" description="Helical" evidence="5">
    <location>
        <begin position="45"/>
        <end position="64"/>
    </location>
</feature>
<gene>
    <name evidence="7" type="primary">gb16024</name>
    <name evidence="7" type="ORF">PR202_gb16024</name>
</gene>
<evidence type="ECO:0000313" key="8">
    <source>
        <dbReference type="Proteomes" id="UP001054889"/>
    </source>
</evidence>
<reference evidence="7" key="1">
    <citation type="journal article" date="2018" name="DNA Res.">
        <title>Multiple hybrid de novo genome assembly of finger millet, an orphan allotetraploid crop.</title>
        <authorList>
            <person name="Hatakeyama M."/>
            <person name="Aluri S."/>
            <person name="Balachadran M.T."/>
            <person name="Sivarajan S.R."/>
            <person name="Patrignani A."/>
            <person name="Gruter S."/>
            <person name="Poveda L."/>
            <person name="Shimizu-Inatsugi R."/>
            <person name="Baeten J."/>
            <person name="Francoijs K.J."/>
            <person name="Nataraja K.N."/>
            <person name="Reddy Y.A.N."/>
            <person name="Phadnis S."/>
            <person name="Ravikumar R.L."/>
            <person name="Schlapbach R."/>
            <person name="Sreeman S.M."/>
            <person name="Shimizu K.K."/>
        </authorList>
    </citation>
    <scope>NUCLEOTIDE SEQUENCE</scope>
</reference>
<dbReference type="InterPro" id="IPR037045">
    <property type="entry name" value="S8pro/Inhibitor_I9_sf"/>
</dbReference>
<dbReference type="Pfam" id="PF05922">
    <property type="entry name" value="Inhibitor_I9"/>
    <property type="match status" value="1"/>
</dbReference>
<evidence type="ECO:0000256" key="1">
    <source>
        <dbReference type="ARBA" id="ARBA00011073"/>
    </source>
</evidence>
<sequence length="240" mass="27454">MDRCYGPSSLIRYIYMCLLLQVQLKTYQRSHTNEQNMALFKRASSSLFVFYLIFGAVLGLHGHGSVLPQFSKEEAKKLYIVYLGERQFEDAHLVTRSHHDMLSSVLGSEEAAADSIVYSYKHGFSGFSAMLTESHARKIRAGISWACHTTNQMDYSLKPKWGMVLSLASLTQRWLLLLVGMKFGAAEMFAWDGCCSWGRRLGLLEMGSGGSYLWRWMQGGVRRRLLAVERRRLLEQLVYE</sequence>
<dbReference type="GO" id="GO:0006508">
    <property type="term" value="P:proteolysis"/>
    <property type="evidence" value="ECO:0007669"/>
    <property type="project" value="UniProtKB-KW"/>
</dbReference>
<dbReference type="PANTHER" id="PTHR48222:SF4">
    <property type="entry name" value="PROTEINASE INHIBITOR, PROPEPTIDE"/>
    <property type="match status" value="1"/>
</dbReference>
<keyword evidence="4" id="KW-0378">Hydrolase</keyword>
<evidence type="ECO:0000256" key="4">
    <source>
        <dbReference type="ARBA" id="ARBA00022825"/>
    </source>
</evidence>
<proteinExistence type="inferred from homology"/>
<evidence type="ECO:0000256" key="2">
    <source>
        <dbReference type="ARBA" id="ARBA00022670"/>
    </source>
</evidence>
<name>A0AAV5EZF2_ELECO</name>
<accession>A0AAV5EZF2</accession>
<dbReference type="EMBL" id="BQKI01000080">
    <property type="protein sequence ID" value="GJN27956.1"/>
    <property type="molecule type" value="Genomic_DNA"/>
</dbReference>
<dbReference type="AlphaFoldDB" id="A0AAV5EZF2"/>
<keyword evidence="3" id="KW-0732">Signal</keyword>
<keyword evidence="5" id="KW-0472">Membrane</keyword>
<protein>
    <recommendedName>
        <fullName evidence="6">Inhibitor I9 domain-containing protein</fullName>
    </recommendedName>
</protein>
<evidence type="ECO:0000256" key="5">
    <source>
        <dbReference type="SAM" id="Phobius"/>
    </source>
</evidence>
<comment type="similarity">
    <text evidence="1">Belongs to the peptidase S8 family.</text>
</comment>